<dbReference type="GO" id="GO:0005886">
    <property type="term" value="C:plasma membrane"/>
    <property type="evidence" value="ECO:0007669"/>
    <property type="project" value="TreeGrafter"/>
</dbReference>
<dbReference type="GO" id="GO:0007035">
    <property type="term" value="P:vacuolar acidification"/>
    <property type="evidence" value="ECO:0007669"/>
    <property type="project" value="TreeGrafter"/>
</dbReference>
<evidence type="ECO:0000256" key="5">
    <source>
        <dbReference type="ARBA" id="ARBA00022989"/>
    </source>
</evidence>
<dbReference type="PANTHER" id="PTHR11629:SF68">
    <property type="entry name" value="V-TYPE PROTON ATPASE 116 KDA SUBUNIT A 1"/>
    <property type="match status" value="1"/>
</dbReference>
<organism evidence="9 10">
    <name type="scientific">Liparis tanakae</name>
    <name type="common">Tanaka's snailfish</name>
    <dbReference type="NCBI Taxonomy" id="230148"/>
    <lineage>
        <taxon>Eukaryota</taxon>
        <taxon>Metazoa</taxon>
        <taxon>Chordata</taxon>
        <taxon>Craniata</taxon>
        <taxon>Vertebrata</taxon>
        <taxon>Euteleostomi</taxon>
        <taxon>Actinopterygii</taxon>
        <taxon>Neopterygii</taxon>
        <taxon>Teleostei</taxon>
        <taxon>Neoteleostei</taxon>
        <taxon>Acanthomorphata</taxon>
        <taxon>Eupercaria</taxon>
        <taxon>Perciformes</taxon>
        <taxon>Cottioidei</taxon>
        <taxon>Cottales</taxon>
        <taxon>Liparidae</taxon>
        <taxon>Liparis</taxon>
    </lineage>
</organism>
<name>A0A4Z2GAJ6_9TELE</name>
<feature type="transmembrane region" description="Helical" evidence="8">
    <location>
        <begin position="99"/>
        <end position="122"/>
    </location>
</feature>
<dbReference type="GO" id="GO:0033179">
    <property type="term" value="C:proton-transporting V-type ATPase, V0 domain"/>
    <property type="evidence" value="ECO:0007669"/>
    <property type="project" value="InterPro"/>
</dbReference>
<evidence type="ECO:0000313" key="9">
    <source>
        <dbReference type="EMBL" id="TNN49592.1"/>
    </source>
</evidence>
<protein>
    <recommendedName>
        <fullName evidence="8">V-type proton ATPase subunit a</fullName>
    </recommendedName>
</protein>
<comment type="function">
    <text evidence="8">Essential component of the vacuolar proton pump (V-ATPase), a multimeric enzyme that catalyzes the translocation of protons across the membranes. Required for assembly and activity of the V-ATPase.</text>
</comment>
<keyword evidence="5 8" id="KW-1133">Transmembrane helix</keyword>
<evidence type="ECO:0000256" key="3">
    <source>
        <dbReference type="ARBA" id="ARBA00022448"/>
    </source>
</evidence>
<keyword evidence="8" id="KW-0375">Hydrogen ion transport</keyword>
<feature type="transmembrane region" description="Helical" evidence="8">
    <location>
        <begin position="174"/>
        <end position="194"/>
    </location>
</feature>
<feature type="transmembrane region" description="Helical" evidence="8">
    <location>
        <begin position="69"/>
        <end position="87"/>
    </location>
</feature>
<sequence length="418" mass="46465">MFGSGWSVRPMFGPKGANWTFETLDSNKVLQLDPAVPGVFNGPYPLGIDPIWNMASNKLTFLNSFKMKMSVILGVIHMLFGVSLSLFNHLYFKKPLNIFLGFIPEIVFMASLFGYLALLVFYKWTAYDVFTSKDAPSLLIHFINMCREPAAVDLVDLVDHSSVAGSAACDCCCMGIQILLVLIALACVPCMLIVKTMMLRKQHLWKLHLSKKREETPAENLEQSLEQTGVSSSCSGLTQQGAQKFGGVRVGNGPTEDETGIVDHDHLSQHSEEGDEFDFGDVAVHQAIHTIEYCLGCISNTASYLRLWALSLAHALNQYSVVPPVVNQYSVVPPLVNKYSVVPPVVNQYSVVPPLVNQYSVVPPLVNQYSVVPPLVNQYYVVPPLEVLVEFQNKFYTGQGFKFFPFSFESILDGRFDE</sequence>
<evidence type="ECO:0000313" key="10">
    <source>
        <dbReference type="Proteomes" id="UP000314294"/>
    </source>
</evidence>
<dbReference type="AlphaFoldDB" id="A0A4Z2GAJ6"/>
<reference evidence="9 10" key="1">
    <citation type="submission" date="2019-03" db="EMBL/GenBank/DDBJ databases">
        <title>First draft genome of Liparis tanakae, snailfish: a comprehensive survey of snailfish specific genes.</title>
        <authorList>
            <person name="Kim W."/>
            <person name="Song I."/>
            <person name="Jeong J.-H."/>
            <person name="Kim D."/>
            <person name="Kim S."/>
            <person name="Ryu S."/>
            <person name="Song J.Y."/>
            <person name="Lee S.K."/>
        </authorList>
    </citation>
    <scope>NUCLEOTIDE SEQUENCE [LARGE SCALE GENOMIC DNA]</scope>
    <source>
        <tissue evidence="9">Muscle</tissue>
    </source>
</reference>
<keyword evidence="3 8" id="KW-0813">Transport</keyword>
<evidence type="ECO:0000256" key="2">
    <source>
        <dbReference type="ARBA" id="ARBA00009904"/>
    </source>
</evidence>
<evidence type="ECO:0000256" key="6">
    <source>
        <dbReference type="ARBA" id="ARBA00023065"/>
    </source>
</evidence>
<dbReference type="OrthoDB" id="8837588at2759"/>
<dbReference type="Pfam" id="PF01496">
    <property type="entry name" value="V_ATPase_I"/>
    <property type="match status" value="1"/>
</dbReference>
<dbReference type="GO" id="GO:0051117">
    <property type="term" value="F:ATPase binding"/>
    <property type="evidence" value="ECO:0007669"/>
    <property type="project" value="TreeGrafter"/>
</dbReference>
<accession>A0A4Z2GAJ6</accession>
<dbReference type="EMBL" id="SRLO01000649">
    <property type="protein sequence ID" value="TNN49592.1"/>
    <property type="molecule type" value="Genomic_DNA"/>
</dbReference>
<dbReference type="PANTHER" id="PTHR11629">
    <property type="entry name" value="VACUOLAR PROTON ATPASES"/>
    <property type="match status" value="1"/>
</dbReference>
<dbReference type="GO" id="GO:0016471">
    <property type="term" value="C:vacuolar proton-transporting V-type ATPase complex"/>
    <property type="evidence" value="ECO:0007669"/>
    <property type="project" value="TreeGrafter"/>
</dbReference>
<keyword evidence="4 8" id="KW-0812">Transmembrane</keyword>
<dbReference type="InterPro" id="IPR002490">
    <property type="entry name" value="V-ATPase_116kDa_su"/>
</dbReference>
<keyword evidence="7 8" id="KW-0472">Membrane</keyword>
<evidence type="ECO:0000256" key="7">
    <source>
        <dbReference type="ARBA" id="ARBA00023136"/>
    </source>
</evidence>
<evidence type="ECO:0000256" key="8">
    <source>
        <dbReference type="RuleBase" id="RU361189"/>
    </source>
</evidence>
<evidence type="ECO:0000256" key="4">
    <source>
        <dbReference type="ARBA" id="ARBA00022692"/>
    </source>
</evidence>
<proteinExistence type="inferred from homology"/>
<keyword evidence="6 8" id="KW-0406">Ion transport</keyword>
<comment type="subcellular location">
    <subcellularLocation>
        <location evidence="1">Membrane</location>
        <topology evidence="1">Multi-pass membrane protein</topology>
    </subcellularLocation>
</comment>
<evidence type="ECO:0000256" key="1">
    <source>
        <dbReference type="ARBA" id="ARBA00004141"/>
    </source>
</evidence>
<keyword evidence="10" id="KW-1185">Reference proteome</keyword>
<comment type="caution">
    <text evidence="8">Lacks conserved residue(s) required for the propagation of feature annotation.</text>
</comment>
<gene>
    <name evidence="9" type="primary">Atp6v0a1_1</name>
    <name evidence="9" type="ORF">EYF80_040210</name>
</gene>
<comment type="caution">
    <text evidence="9">The sequence shown here is derived from an EMBL/GenBank/DDBJ whole genome shotgun (WGS) entry which is preliminary data.</text>
</comment>
<dbReference type="GO" id="GO:0046961">
    <property type="term" value="F:proton-transporting ATPase activity, rotational mechanism"/>
    <property type="evidence" value="ECO:0007669"/>
    <property type="project" value="InterPro"/>
</dbReference>
<comment type="similarity">
    <text evidence="2 8">Belongs to the V-ATPase 116 kDa subunit family.</text>
</comment>
<dbReference type="Proteomes" id="UP000314294">
    <property type="component" value="Unassembled WGS sequence"/>
</dbReference>